<dbReference type="AlphaFoldDB" id="A0AAI8VVR9"/>
<name>A0AAI8VVR9_9PEZI</name>
<keyword evidence="6" id="KW-1185">Reference proteome</keyword>
<dbReference type="InterPro" id="IPR019451">
    <property type="entry name" value="Rtp1_C1"/>
</dbReference>
<dbReference type="InterPro" id="IPR016024">
    <property type="entry name" value="ARM-type_fold"/>
</dbReference>
<dbReference type="EMBL" id="CAUWAG010000018">
    <property type="protein sequence ID" value="CAJ2511964.1"/>
    <property type="molecule type" value="Genomic_DNA"/>
</dbReference>
<dbReference type="Pfam" id="PF10304">
    <property type="entry name" value="RTP1_C2"/>
    <property type="match status" value="1"/>
</dbReference>
<evidence type="ECO:0000259" key="3">
    <source>
        <dbReference type="Pfam" id="PF10304"/>
    </source>
</evidence>
<evidence type="ECO:0000256" key="2">
    <source>
        <dbReference type="SAM" id="MobiDB-lite"/>
    </source>
</evidence>
<evidence type="ECO:0000313" key="5">
    <source>
        <dbReference type="EMBL" id="CAJ2511964.1"/>
    </source>
</evidence>
<organism evidence="5 6">
    <name type="scientific">Anthostomella pinea</name>
    <dbReference type="NCBI Taxonomy" id="933095"/>
    <lineage>
        <taxon>Eukaryota</taxon>
        <taxon>Fungi</taxon>
        <taxon>Dikarya</taxon>
        <taxon>Ascomycota</taxon>
        <taxon>Pezizomycotina</taxon>
        <taxon>Sordariomycetes</taxon>
        <taxon>Xylariomycetidae</taxon>
        <taxon>Xylariales</taxon>
        <taxon>Xylariaceae</taxon>
        <taxon>Anthostomella</taxon>
    </lineage>
</organism>
<dbReference type="PANTHER" id="PTHR20959">
    <property type="entry name" value="TRANSPORT AND GOLGI ORGANIZATION PROTEIN 6 FAMILY MEMBER"/>
    <property type="match status" value="1"/>
</dbReference>
<dbReference type="GO" id="GO:0009306">
    <property type="term" value="P:protein secretion"/>
    <property type="evidence" value="ECO:0007669"/>
    <property type="project" value="TreeGrafter"/>
</dbReference>
<feature type="domain" description="RNA polymerase II assembly factor Rtp1 C-terminal" evidence="4">
    <location>
        <begin position="552"/>
        <end position="653"/>
    </location>
</feature>
<proteinExistence type="inferred from homology"/>
<comment type="caution">
    <text evidence="5">The sequence shown here is derived from an EMBL/GenBank/DDBJ whole genome shotgun (WGS) entry which is preliminary data.</text>
</comment>
<sequence length="915" mass="98943">MEPPRTGSNGDTLVSAIEKAATKAFQPTADPVSRSEGQHEFGALISRTGTSALITTLNVLMKPDRVPGWLRIHLMDVLTLLPQRPDGIRATLEFVFSVHPSSTLRASEAATTQKQGANITMEALKMASILLSVPPASVSPADWFPGIAPQLLRLLDGNDGADLVKVASYVIGFGILGRKQFGAPGTPGWKAFAETMLAGIDPSLSTEASTTEPLVFSAGPDEVVDLRKQAVLVKEDDLHAALTRLAALLNSHPNPGLTKRLLAPLMLPLWALSSWTSKDEGLKQRYSRPAQILLEIFLKLAGSPEKFQELLENLLFNGAVGSSKIQWAYELVGESGLQVKRVWDSTDAGNAELDLPAIESKTDAFVDLLRRLGSDLDISTLFLDLFQSSLAPQGDADKIKIVDDDGHDADPVAQLIKARVLQQMIETLPDRLISDSKHLLELVSKILGELKESSLGDDATAIALSLLNIVVTTPNFQRSDADASVLTSIESSLDKISKAENPETSQTAHNLSLLLKYRDAMDDPADRPITPSARQVEDRKTYQLAISYITQADSPPPVRSEGLNLLATLIKANSAILDIPATLVLLSSLLNEDDDYINLRVMQTLTLMATRHPKSTTKEILEHYVDADEHEKTDTRLRFGEALLQVIQRLGETFAGKTATQVGEALLAVASRRGHRPKTEVKQERAARLEAHKHNAAKAAWDDALPDLSEDLADELPNEHDRARNEILAQIVSGWESKRGSVDVRVRASALSLFAAGIDTNVAGYGATLVEGAVDLCVGILTLETGPETAILRRAAILLILAFVRALASAREQGRSLGFGLLEGSRVEIVRVLEYVAQTDGDGLVQEHARDVVESLENWRLMEVLPTAAERGGLGEGPALTRLAGLDIGIGSRPSLPALATPGQEQARPRIEEIE</sequence>
<feature type="domain" description="RNA polymerase II assembly factor Rtp1 C-terminal" evidence="3">
    <location>
        <begin position="828"/>
        <end position="858"/>
    </location>
</feature>
<dbReference type="SUPFAM" id="SSF48371">
    <property type="entry name" value="ARM repeat"/>
    <property type="match status" value="1"/>
</dbReference>
<dbReference type="PANTHER" id="PTHR20959:SF1">
    <property type="entry name" value="TRANSPORT AND GOLGI ORGANIZATION PROTEIN 6 HOMOLOG"/>
    <property type="match status" value="1"/>
</dbReference>
<protein>
    <submittedName>
        <fullName evidence="5">Uu.00g075890.m01.CDS01</fullName>
    </submittedName>
</protein>
<comment type="similarity">
    <text evidence="1">Belongs to the Tango6 family.</text>
</comment>
<dbReference type="Pfam" id="PF10363">
    <property type="entry name" value="RTP1_C1"/>
    <property type="match status" value="1"/>
</dbReference>
<dbReference type="InterPro" id="IPR039600">
    <property type="entry name" value="TANGO6/Rtp1"/>
</dbReference>
<gene>
    <name evidence="5" type="ORF">KHLLAP_LOCUS12432</name>
</gene>
<evidence type="ECO:0000256" key="1">
    <source>
        <dbReference type="ARBA" id="ARBA00005724"/>
    </source>
</evidence>
<reference evidence="5" key="1">
    <citation type="submission" date="2023-10" db="EMBL/GenBank/DDBJ databases">
        <authorList>
            <person name="Hackl T."/>
        </authorList>
    </citation>
    <scope>NUCLEOTIDE SEQUENCE</scope>
</reference>
<accession>A0AAI8VVR9</accession>
<dbReference type="InterPro" id="IPR019414">
    <property type="entry name" value="Rtp1_C2"/>
</dbReference>
<evidence type="ECO:0000259" key="4">
    <source>
        <dbReference type="Pfam" id="PF10363"/>
    </source>
</evidence>
<feature type="region of interest" description="Disordered" evidence="2">
    <location>
        <begin position="895"/>
        <end position="915"/>
    </location>
</feature>
<evidence type="ECO:0000313" key="6">
    <source>
        <dbReference type="Proteomes" id="UP001295740"/>
    </source>
</evidence>
<dbReference type="Proteomes" id="UP001295740">
    <property type="component" value="Unassembled WGS sequence"/>
</dbReference>